<organism evidence="2 3">
    <name type="scientific">Rhizoclosmatium globosum</name>
    <dbReference type="NCBI Taxonomy" id="329046"/>
    <lineage>
        <taxon>Eukaryota</taxon>
        <taxon>Fungi</taxon>
        <taxon>Fungi incertae sedis</taxon>
        <taxon>Chytridiomycota</taxon>
        <taxon>Chytridiomycota incertae sedis</taxon>
        <taxon>Chytridiomycetes</taxon>
        <taxon>Chytridiales</taxon>
        <taxon>Chytriomycetaceae</taxon>
        <taxon>Rhizoclosmatium</taxon>
    </lineage>
</organism>
<dbReference type="SMART" id="SM00485">
    <property type="entry name" value="XPGN"/>
    <property type="match status" value="1"/>
</dbReference>
<evidence type="ECO:0000313" key="3">
    <source>
        <dbReference type="Proteomes" id="UP000193642"/>
    </source>
</evidence>
<dbReference type="SUPFAM" id="SSF88723">
    <property type="entry name" value="PIN domain-like"/>
    <property type="match status" value="1"/>
</dbReference>
<protein>
    <submittedName>
        <fullName evidence="2">PIN domain-like protein</fullName>
    </submittedName>
</protein>
<name>A0A1Y2CG68_9FUNG</name>
<dbReference type="GO" id="GO:0006974">
    <property type="term" value="P:DNA damage response"/>
    <property type="evidence" value="ECO:0007669"/>
    <property type="project" value="UniProtKB-ARBA"/>
</dbReference>
<dbReference type="Pfam" id="PF00867">
    <property type="entry name" value="XPG_I"/>
    <property type="match status" value="1"/>
</dbReference>
<reference evidence="2 3" key="1">
    <citation type="submission" date="2016-07" db="EMBL/GenBank/DDBJ databases">
        <title>Pervasive Adenine N6-methylation of Active Genes in Fungi.</title>
        <authorList>
            <consortium name="DOE Joint Genome Institute"/>
            <person name="Mondo S.J."/>
            <person name="Dannebaum R.O."/>
            <person name="Kuo R.C."/>
            <person name="Labutti K."/>
            <person name="Haridas S."/>
            <person name="Kuo A."/>
            <person name="Salamov A."/>
            <person name="Ahrendt S.R."/>
            <person name="Lipzen A."/>
            <person name="Sullivan W."/>
            <person name="Andreopoulos W.B."/>
            <person name="Clum A."/>
            <person name="Lindquist E."/>
            <person name="Daum C."/>
            <person name="Ramamoorthy G.K."/>
            <person name="Gryganskyi A."/>
            <person name="Culley D."/>
            <person name="Magnuson J.K."/>
            <person name="James T.Y."/>
            <person name="O'Malley M.A."/>
            <person name="Stajich J.E."/>
            <person name="Spatafora J.W."/>
            <person name="Visel A."/>
            <person name="Grigoriev I.V."/>
        </authorList>
    </citation>
    <scope>NUCLEOTIDE SEQUENCE [LARGE SCALE GENOMIC DNA]</scope>
    <source>
        <strain evidence="2 3">JEL800</strain>
    </source>
</reference>
<dbReference type="InterPro" id="IPR006085">
    <property type="entry name" value="XPG_DNA_repair_N"/>
</dbReference>
<keyword evidence="3" id="KW-1185">Reference proteome</keyword>
<gene>
    <name evidence="2" type="ORF">BCR33DRAFT_158991</name>
</gene>
<dbReference type="InterPro" id="IPR006084">
    <property type="entry name" value="XPG/Rad2"/>
</dbReference>
<dbReference type="GO" id="GO:0017108">
    <property type="term" value="F:5'-flap endonuclease activity"/>
    <property type="evidence" value="ECO:0007669"/>
    <property type="project" value="TreeGrafter"/>
</dbReference>
<evidence type="ECO:0000259" key="1">
    <source>
        <dbReference type="SMART" id="SM00485"/>
    </source>
</evidence>
<accession>A0A1Y2CG68</accession>
<proteinExistence type="predicted"/>
<dbReference type="Gene3D" id="3.40.50.1010">
    <property type="entry name" value="5'-nuclease"/>
    <property type="match status" value="2"/>
</dbReference>
<dbReference type="PRINTS" id="PR00853">
    <property type="entry name" value="XPGRADSUPER"/>
</dbReference>
<feature type="domain" description="XPG N-terminal" evidence="1">
    <location>
        <begin position="1"/>
        <end position="113"/>
    </location>
</feature>
<dbReference type="AlphaFoldDB" id="A0A1Y2CG68"/>
<evidence type="ECO:0000313" key="2">
    <source>
        <dbReference type="EMBL" id="ORY46031.1"/>
    </source>
</evidence>
<comment type="caution">
    <text evidence="2">The sequence shown here is derived from an EMBL/GenBank/DDBJ whole genome shotgun (WGS) entry which is preliminary data.</text>
</comment>
<dbReference type="PANTHER" id="PTHR11081:SF59">
    <property type="entry name" value="FI23547P1"/>
    <property type="match status" value="1"/>
</dbReference>
<dbReference type="EMBL" id="MCGO01000018">
    <property type="protein sequence ID" value="ORY46031.1"/>
    <property type="molecule type" value="Genomic_DNA"/>
</dbReference>
<dbReference type="PANTHER" id="PTHR11081">
    <property type="entry name" value="FLAP ENDONUCLEASE FAMILY MEMBER"/>
    <property type="match status" value="1"/>
</dbReference>
<dbReference type="STRING" id="329046.A0A1Y2CG68"/>
<dbReference type="Proteomes" id="UP000193642">
    <property type="component" value="Unassembled WGS sequence"/>
</dbReference>
<dbReference type="OrthoDB" id="2148513at2759"/>
<dbReference type="InterPro" id="IPR029060">
    <property type="entry name" value="PIN-like_dom_sf"/>
</dbReference>
<dbReference type="InterPro" id="IPR006086">
    <property type="entry name" value="XPG-I_dom"/>
</dbReference>
<dbReference type="Pfam" id="PF00752">
    <property type="entry name" value="XPG_N"/>
    <property type="match status" value="1"/>
</dbReference>
<sequence>MGVQGLWPLLDPARNELAFSELAVQNIDSPMRVAIDISVWIHSATSSLINHNAGDPDHIRLRSLLSRCLRIISAGFLPVFVFDYSSTDPAFGHNAVSASTETIVASSALVQNNSLKYELARLLCLLKVPWFVASPHATAEAECASLNLHGLVDAVMSDDGDSFLFGAKMKLEWLYKSE</sequence>